<comment type="caution">
    <text evidence="1">The sequence shown here is derived from an EMBL/GenBank/DDBJ whole genome shotgun (WGS) entry which is preliminary data.</text>
</comment>
<accession>A0A930UD69</accession>
<dbReference type="EMBL" id="JADHEC010000025">
    <property type="protein sequence ID" value="MBF2709166.1"/>
    <property type="molecule type" value="Genomic_DNA"/>
</dbReference>
<proteinExistence type="predicted"/>
<evidence type="ECO:0000313" key="1">
    <source>
        <dbReference type="EMBL" id="MBF2709166.1"/>
    </source>
</evidence>
<reference evidence="1" key="1">
    <citation type="submission" date="2020-11" db="EMBL/GenBank/DDBJ databases">
        <title>Genome of Flavobacterium soyangense.</title>
        <authorList>
            <person name="Liu Q."/>
            <person name="Xin Y.-H."/>
        </authorList>
    </citation>
    <scope>NUCLEOTIDE SEQUENCE</scope>
    <source>
        <strain evidence="1">CGMCC 1.13493</strain>
    </source>
</reference>
<sequence>MKLVKSIETAIWEEYKTYREVRIYIEKWHQSDYNNNWENFRIAQKNNNETDLMQTLHNMDGEPTPQSLRL</sequence>
<dbReference type="AlphaFoldDB" id="A0A930UD69"/>
<name>A0A930UD69_9FLAO</name>
<evidence type="ECO:0000313" key="2">
    <source>
        <dbReference type="Proteomes" id="UP000646211"/>
    </source>
</evidence>
<gene>
    <name evidence="1" type="ORF">IR213_11265</name>
</gene>
<protein>
    <submittedName>
        <fullName evidence="1">Uncharacterized protein</fullName>
    </submittedName>
</protein>
<dbReference type="RefSeq" id="WP_194312419.1">
    <property type="nucleotide sequence ID" value="NZ_JADHEC010000025.1"/>
</dbReference>
<dbReference type="Proteomes" id="UP000646211">
    <property type="component" value="Unassembled WGS sequence"/>
</dbReference>
<organism evidence="1 2">
    <name type="scientific">Flavobacterium soyangense</name>
    <dbReference type="NCBI Taxonomy" id="2023265"/>
    <lineage>
        <taxon>Bacteria</taxon>
        <taxon>Pseudomonadati</taxon>
        <taxon>Bacteroidota</taxon>
        <taxon>Flavobacteriia</taxon>
        <taxon>Flavobacteriales</taxon>
        <taxon>Flavobacteriaceae</taxon>
        <taxon>Flavobacterium</taxon>
    </lineage>
</organism>
<keyword evidence="2" id="KW-1185">Reference proteome</keyword>